<accession>A0AC61RKJ2</accession>
<reference evidence="1" key="1">
    <citation type="submission" date="2019-04" db="EMBL/GenBank/DDBJ databases">
        <title>Microbes associate with the intestines of laboratory mice.</title>
        <authorList>
            <person name="Navarre W."/>
            <person name="Wong E."/>
            <person name="Huang K."/>
            <person name="Tropini C."/>
            <person name="Ng K."/>
            <person name="Yu B."/>
        </authorList>
    </citation>
    <scope>NUCLEOTIDE SEQUENCE</scope>
    <source>
        <strain evidence="1">NM04_E33</strain>
    </source>
</reference>
<proteinExistence type="predicted"/>
<dbReference type="Proteomes" id="UP000306319">
    <property type="component" value="Unassembled WGS sequence"/>
</dbReference>
<organism evidence="1 2">
    <name type="scientific">Lepagella muris</name>
    <dbReference type="NCBI Taxonomy" id="3032870"/>
    <lineage>
        <taxon>Bacteria</taxon>
        <taxon>Pseudomonadati</taxon>
        <taxon>Bacteroidota</taxon>
        <taxon>Bacteroidia</taxon>
        <taxon>Bacteroidales</taxon>
        <taxon>Muribaculaceae</taxon>
        <taxon>Lepagella</taxon>
    </lineage>
</organism>
<evidence type="ECO:0000313" key="2">
    <source>
        <dbReference type="Proteomes" id="UP000306319"/>
    </source>
</evidence>
<gene>
    <name evidence="1" type="ORF">E5331_00025</name>
</gene>
<keyword evidence="2" id="KW-1185">Reference proteome</keyword>
<name>A0AC61RKJ2_9BACT</name>
<protein>
    <submittedName>
        <fullName evidence="1">Tetratricopeptide repeat protein</fullName>
    </submittedName>
</protein>
<dbReference type="EMBL" id="SRYB01000001">
    <property type="protein sequence ID" value="TGY80801.1"/>
    <property type="molecule type" value="Genomic_DNA"/>
</dbReference>
<sequence length="599" mass="68136">MKKYQLIILLVCAVSAAFISVYAADGGEIRRKARYYYLEGARCQAENNHLAAFEYFKKAFMTDPSYEEAASAYGMNRLMVKTDTLQSNPELKRSLDYMRRFVDAYPADRNEANSYAYVAARLDSIEETIRVYQRLDSLYPGKEMTLLQLADAYMHAHREADAIKALCRYETAQGKSPQVSLKKMSFMLAAGDTAAAIDEATALIDYNRREPSFRILKGNLYEVIGNNDSTLAYYKQAEELNPDNGAAKMALANFYKNIGDSVAFDNKMYEALLSEDFIQEEKIAILEEYLQSLLNDKSDTGRGDHLFSVLMEQYPHEPAVLDLAARYSGAKGDYKDAEEQIGYAIDLDPANVAYWGQLMRYQLADERGADAMTSYRNAAKHIDIPDGMRLMYAAAAVDEKKYDEAENTYAEMIHQVNPELPLTDSVTDTRFRNSLNFDDLTRLSSIYTMLGDTYYSAGDLDKAFRAYDNSLFFYASNPVSLNNYAYFLTENGGDLDKALEMSTKAIEGEPENDTYLDTYAWILFKKGDYKEALEYQKKAMEIAEKNGDVAAEYYHHIGDILFMNHQPDEAVKNWKRALELEPDNGLLKKKVAHKAFFYE</sequence>
<comment type="caution">
    <text evidence="1">The sequence shown here is derived from an EMBL/GenBank/DDBJ whole genome shotgun (WGS) entry which is preliminary data.</text>
</comment>
<evidence type="ECO:0000313" key="1">
    <source>
        <dbReference type="EMBL" id="TGY80801.1"/>
    </source>
</evidence>